<comment type="caution">
    <text evidence="3">The sequence shown here is derived from an EMBL/GenBank/DDBJ whole genome shotgun (WGS) entry which is preliminary data.</text>
</comment>
<accession>A0AAV7QBC8</accession>
<sequence length="185" mass="20284">MVIDRARPLPIPLDEVVEATKQGECLQIAVAATRSGDWHQLQRLGTFRMIEAKARHRALFNVRNELSVSDEGCLLRGLRLVIPSSLTGRAVSLAHGAHQGIVKSKTCLRNKVLFPGLDQLVEDTVKGCLVCQASGTPDSPARVIMEDGPSARWQRVSADFGSLSYGSYMLVAIDDYSHYPEVELV</sequence>
<evidence type="ECO:0000256" key="1">
    <source>
        <dbReference type="ARBA" id="ARBA00039658"/>
    </source>
</evidence>
<dbReference type="Proteomes" id="UP001066276">
    <property type="component" value="Chromosome 6"/>
</dbReference>
<keyword evidence="4" id="KW-1185">Reference proteome</keyword>
<evidence type="ECO:0000313" key="4">
    <source>
        <dbReference type="Proteomes" id="UP001066276"/>
    </source>
</evidence>
<feature type="domain" description="Integrase zinc-binding" evidence="2">
    <location>
        <begin position="82"/>
        <end position="134"/>
    </location>
</feature>
<dbReference type="FunFam" id="1.10.340.70:FF:000004">
    <property type="entry name" value="Retrovirus-related Pol polyprotein from transposon 297-like Protein"/>
    <property type="match status" value="1"/>
</dbReference>
<protein>
    <recommendedName>
        <fullName evidence="1">Gypsy retrotransposon integrase-like protein 1</fullName>
    </recommendedName>
</protein>
<dbReference type="Gene3D" id="1.10.340.70">
    <property type="match status" value="1"/>
</dbReference>
<dbReference type="AlphaFoldDB" id="A0AAV7QBC8"/>
<dbReference type="PANTHER" id="PTHR37984:SF11">
    <property type="entry name" value="INTEGRASE CATALYTIC DOMAIN-CONTAINING PROTEIN"/>
    <property type="match status" value="1"/>
</dbReference>
<evidence type="ECO:0000313" key="3">
    <source>
        <dbReference type="EMBL" id="KAJ1137731.1"/>
    </source>
</evidence>
<dbReference type="EMBL" id="JANPWB010000010">
    <property type="protein sequence ID" value="KAJ1137731.1"/>
    <property type="molecule type" value="Genomic_DNA"/>
</dbReference>
<dbReference type="InterPro" id="IPR041588">
    <property type="entry name" value="Integrase_H2C2"/>
</dbReference>
<gene>
    <name evidence="3" type="ORF">NDU88_004128</name>
</gene>
<proteinExistence type="predicted"/>
<dbReference type="Pfam" id="PF17921">
    <property type="entry name" value="Integrase_H2C2"/>
    <property type="match status" value="1"/>
</dbReference>
<reference evidence="3" key="1">
    <citation type="journal article" date="2022" name="bioRxiv">
        <title>Sequencing and chromosome-scale assembly of the giantPleurodeles waltlgenome.</title>
        <authorList>
            <person name="Brown T."/>
            <person name="Elewa A."/>
            <person name="Iarovenko S."/>
            <person name="Subramanian E."/>
            <person name="Araus A.J."/>
            <person name="Petzold A."/>
            <person name="Susuki M."/>
            <person name="Suzuki K.-i.T."/>
            <person name="Hayashi T."/>
            <person name="Toyoda A."/>
            <person name="Oliveira C."/>
            <person name="Osipova E."/>
            <person name="Leigh N.D."/>
            <person name="Simon A."/>
            <person name="Yun M.H."/>
        </authorList>
    </citation>
    <scope>NUCLEOTIDE SEQUENCE</scope>
    <source>
        <strain evidence="3">20211129_DDA</strain>
        <tissue evidence="3">Liver</tissue>
    </source>
</reference>
<dbReference type="PANTHER" id="PTHR37984">
    <property type="entry name" value="PROTEIN CBG26694"/>
    <property type="match status" value="1"/>
</dbReference>
<name>A0AAV7QBC8_PLEWA</name>
<organism evidence="3 4">
    <name type="scientific">Pleurodeles waltl</name>
    <name type="common">Iberian ribbed newt</name>
    <dbReference type="NCBI Taxonomy" id="8319"/>
    <lineage>
        <taxon>Eukaryota</taxon>
        <taxon>Metazoa</taxon>
        <taxon>Chordata</taxon>
        <taxon>Craniata</taxon>
        <taxon>Vertebrata</taxon>
        <taxon>Euteleostomi</taxon>
        <taxon>Amphibia</taxon>
        <taxon>Batrachia</taxon>
        <taxon>Caudata</taxon>
        <taxon>Salamandroidea</taxon>
        <taxon>Salamandridae</taxon>
        <taxon>Pleurodelinae</taxon>
        <taxon>Pleurodeles</taxon>
    </lineage>
</organism>
<evidence type="ECO:0000259" key="2">
    <source>
        <dbReference type="Pfam" id="PF17921"/>
    </source>
</evidence>
<dbReference type="InterPro" id="IPR050951">
    <property type="entry name" value="Retrovirus_Pol_polyprotein"/>
</dbReference>